<dbReference type="InterPro" id="IPR020846">
    <property type="entry name" value="MFS_dom"/>
</dbReference>
<evidence type="ECO:0000256" key="3">
    <source>
        <dbReference type="ARBA" id="ARBA00022448"/>
    </source>
</evidence>
<proteinExistence type="inferred from homology"/>
<feature type="transmembrane region" description="Helical" evidence="8">
    <location>
        <begin position="171"/>
        <end position="193"/>
    </location>
</feature>
<comment type="similarity">
    <text evidence="2">Belongs to the major facilitator superfamily. EmrB family.</text>
</comment>
<evidence type="ECO:0000313" key="10">
    <source>
        <dbReference type="EMBL" id="TNX92834.1"/>
    </source>
</evidence>
<dbReference type="EMBL" id="VFBM01000003">
    <property type="protein sequence ID" value="TNX92834.1"/>
    <property type="molecule type" value="Genomic_DNA"/>
</dbReference>
<feature type="domain" description="Major facilitator superfamily (MFS) profile" evidence="9">
    <location>
        <begin position="19"/>
        <end position="501"/>
    </location>
</feature>
<evidence type="ECO:0000256" key="2">
    <source>
        <dbReference type="ARBA" id="ARBA00008537"/>
    </source>
</evidence>
<dbReference type="SUPFAM" id="SSF103473">
    <property type="entry name" value="MFS general substrate transporter"/>
    <property type="match status" value="1"/>
</dbReference>
<comment type="caution">
    <text evidence="10">The sequence shown here is derived from an EMBL/GenBank/DDBJ whole genome shotgun (WGS) entry which is preliminary data.</text>
</comment>
<keyword evidence="4" id="KW-1003">Cell membrane</keyword>
<organism evidence="10 11">
    <name type="scientific">Acinetobacter radioresistens</name>
    <dbReference type="NCBI Taxonomy" id="40216"/>
    <lineage>
        <taxon>Bacteria</taxon>
        <taxon>Pseudomonadati</taxon>
        <taxon>Pseudomonadota</taxon>
        <taxon>Gammaproteobacteria</taxon>
        <taxon>Moraxellales</taxon>
        <taxon>Moraxellaceae</taxon>
        <taxon>Acinetobacter</taxon>
    </lineage>
</organism>
<dbReference type="Gene3D" id="1.20.1720.10">
    <property type="entry name" value="Multidrug resistance protein D"/>
    <property type="match status" value="2"/>
</dbReference>
<feature type="transmembrane region" description="Helical" evidence="8">
    <location>
        <begin position="16"/>
        <end position="37"/>
    </location>
</feature>
<name>A0A8H2PVG8_ACIRA</name>
<dbReference type="Pfam" id="PF07690">
    <property type="entry name" value="MFS_1"/>
    <property type="match status" value="1"/>
</dbReference>
<accession>A0A8H2PVG8</accession>
<evidence type="ECO:0000256" key="4">
    <source>
        <dbReference type="ARBA" id="ARBA00022475"/>
    </source>
</evidence>
<feature type="transmembrane region" description="Helical" evidence="8">
    <location>
        <begin position="478"/>
        <end position="496"/>
    </location>
</feature>
<evidence type="ECO:0000256" key="6">
    <source>
        <dbReference type="ARBA" id="ARBA00022989"/>
    </source>
</evidence>
<sequence length="509" mass="54386">MNSQSTPFADLKGGRLLIAALVLALANFMVVLDTTIANVSLPHITGSLAVSSTQGTWVITSYAVAEAICVPLTGWLAGRFGVVRTFVACVIGFTVFSVLCGLSNSLALLVICRIGQGLFGGPIMPLSQTLLMRIFPQEKHAQAMGLWAMTTVIGPILGPILGGTISDNISWHWIFFINIPVGIICALGAVSLLKSAETPLNKLKIDHIGLILLVIWIGALQLMLDLGHEHDWFHSNIINSLAAVAIAGFIVFLIWEITEHNPIVNVRVFRHRGFTISVLALSFGFGAFFGSIVLIPQWLQINIGYTATWAGYVTATMGFGSLTMSPVVAKLSTRYDQRALACFGLLVLGGVTFMRALWTSEADFMALAIPQILQGFAVPFFFIPLSNIALASVLPQEIASAAGLMSFMRTMAGAIGASMSATMWDDHAKLARSEIVSSLNPEPAQHTLVQSGMSPEGALAMISNLVNKEALTLAADHVFLLFSLVFVVSGLIIWLCPKPKTGAAAGPTH</sequence>
<dbReference type="PANTHER" id="PTHR42718">
    <property type="entry name" value="MAJOR FACILITATOR SUPERFAMILY MULTIDRUG TRANSPORTER MFSC"/>
    <property type="match status" value="1"/>
</dbReference>
<feature type="transmembrane region" description="Helical" evidence="8">
    <location>
        <begin position="236"/>
        <end position="255"/>
    </location>
</feature>
<evidence type="ECO:0000256" key="1">
    <source>
        <dbReference type="ARBA" id="ARBA00004651"/>
    </source>
</evidence>
<feature type="transmembrane region" description="Helical" evidence="8">
    <location>
        <begin position="57"/>
        <end position="78"/>
    </location>
</feature>
<dbReference type="InterPro" id="IPR011701">
    <property type="entry name" value="MFS"/>
</dbReference>
<feature type="transmembrane region" description="Helical" evidence="8">
    <location>
        <begin position="205"/>
        <end position="224"/>
    </location>
</feature>
<keyword evidence="6 8" id="KW-1133">Transmembrane helix</keyword>
<feature type="transmembrane region" description="Helical" evidence="8">
    <location>
        <begin position="276"/>
        <end position="297"/>
    </location>
</feature>
<evidence type="ECO:0000256" key="5">
    <source>
        <dbReference type="ARBA" id="ARBA00022692"/>
    </source>
</evidence>
<dbReference type="GO" id="GO:0022857">
    <property type="term" value="F:transmembrane transporter activity"/>
    <property type="evidence" value="ECO:0007669"/>
    <property type="project" value="InterPro"/>
</dbReference>
<dbReference type="RefSeq" id="WP_005027456.1">
    <property type="nucleotide sequence ID" value="NZ_CP027365.1"/>
</dbReference>
<dbReference type="InterPro" id="IPR004638">
    <property type="entry name" value="EmrB-like"/>
</dbReference>
<dbReference type="PRINTS" id="PR01036">
    <property type="entry name" value="TCRTETB"/>
</dbReference>
<feature type="transmembrane region" description="Helical" evidence="8">
    <location>
        <begin position="402"/>
        <end position="424"/>
    </location>
</feature>
<evidence type="ECO:0000313" key="11">
    <source>
        <dbReference type="Proteomes" id="UP000314285"/>
    </source>
</evidence>
<feature type="transmembrane region" description="Helical" evidence="8">
    <location>
        <begin position="309"/>
        <end position="328"/>
    </location>
</feature>
<reference evidence="10 11" key="1">
    <citation type="submission" date="2019-06" db="EMBL/GenBank/DDBJ databases">
        <title>Genome of Acinetobacter radioresistens APH1, a phenol degrading strain.</title>
        <authorList>
            <person name="Liu Y."/>
        </authorList>
    </citation>
    <scope>NUCLEOTIDE SEQUENCE [LARGE SCALE GENOMIC DNA]</scope>
    <source>
        <strain evidence="10 11">APH1</strain>
    </source>
</reference>
<feature type="transmembrane region" description="Helical" evidence="8">
    <location>
        <begin position="146"/>
        <end position="165"/>
    </location>
</feature>
<keyword evidence="3" id="KW-0813">Transport</keyword>
<dbReference type="PROSITE" id="PS50850">
    <property type="entry name" value="MFS"/>
    <property type="match status" value="1"/>
</dbReference>
<dbReference type="PANTHER" id="PTHR42718:SF9">
    <property type="entry name" value="MAJOR FACILITATOR SUPERFAMILY MULTIDRUG TRANSPORTER MFSC"/>
    <property type="match status" value="1"/>
</dbReference>
<dbReference type="NCBIfam" id="TIGR00711">
    <property type="entry name" value="efflux_EmrB"/>
    <property type="match status" value="1"/>
</dbReference>
<feature type="transmembrane region" description="Helical" evidence="8">
    <location>
        <begin position="85"/>
        <end position="111"/>
    </location>
</feature>
<dbReference type="InterPro" id="IPR036259">
    <property type="entry name" value="MFS_trans_sf"/>
</dbReference>
<dbReference type="AlphaFoldDB" id="A0A8H2PVG8"/>
<feature type="transmembrane region" description="Helical" evidence="8">
    <location>
        <begin position="364"/>
        <end position="390"/>
    </location>
</feature>
<evidence type="ECO:0000259" key="9">
    <source>
        <dbReference type="PROSITE" id="PS50850"/>
    </source>
</evidence>
<dbReference type="Proteomes" id="UP000314285">
    <property type="component" value="Unassembled WGS sequence"/>
</dbReference>
<feature type="transmembrane region" description="Helical" evidence="8">
    <location>
        <begin position="117"/>
        <end position="134"/>
    </location>
</feature>
<dbReference type="GO" id="GO:0005886">
    <property type="term" value="C:plasma membrane"/>
    <property type="evidence" value="ECO:0007669"/>
    <property type="project" value="UniProtKB-SubCell"/>
</dbReference>
<evidence type="ECO:0000256" key="8">
    <source>
        <dbReference type="SAM" id="Phobius"/>
    </source>
</evidence>
<dbReference type="CDD" id="cd17503">
    <property type="entry name" value="MFS_LmrB_MDR_like"/>
    <property type="match status" value="1"/>
</dbReference>
<comment type="subcellular location">
    <subcellularLocation>
        <location evidence="1">Cell membrane</location>
        <topology evidence="1">Multi-pass membrane protein</topology>
    </subcellularLocation>
</comment>
<evidence type="ECO:0000256" key="7">
    <source>
        <dbReference type="ARBA" id="ARBA00023136"/>
    </source>
</evidence>
<feature type="transmembrane region" description="Helical" evidence="8">
    <location>
        <begin position="340"/>
        <end position="358"/>
    </location>
</feature>
<keyword evidence="5 8" id="KW-0812">Transmembrane</keyword>
<keyword evidence="7 8" id="KW-0472">Membrane</keyword>
<gene>
    <name evidence="10" type="ORF">FHY67_04500</name>
</gene>
<protein>
    <submittedName>
        <fullName evidence="10">DHA2 family efflux MFS transporter permease subunit</fullName>
    </submittedName>
</protein>